<protein>
    <recommendedName>
        <fullName evidence="3">Reverse transcriptase zinc-binding domain-containing protein</fullName>
    </recommendedName>
</protein>
<evidence type="ECO:0000313" key="1">
    <source>
        <dbReference type="EMBL" id="KAK1273293.1"/>
    </source>
</evidence>
<dbReference type="EMBL" id="JAUJYN010000004">
    <property type="protein sequence ID" value="KAK1273293.1"/>
    <property type="molecule type" value="Genomic_DNA"/>
</dbReference>
<name>A0AAV9BAS3_ACOGR</name>
<organism evidence="1 2">
    <name type="scientific">Acorus gramineus</name>
    <name type="common">Dwarf sweet flag</name>
    <dbReference type="NCBI Taxonomy" id="55184"/>
    <lineage>
        <taxon>Eukaryota</taxon>
        <taxon>Viridiplantae</taxon>
        <taxon>Streptophyta</taxon>
        <taxon>Embryophyta</taxon>
        <taxon>Tracheophyta</taxon>
        <taxon>Spermatophyta</taxon>
        <taxon>Magnoliopsida</taxon>
        <taxon>Liliopsida</taxon>
        <taxon>Acoraceae</taxon>
        <taxon>Acorus</taxon>
    </lineage>
</organism>
<reference evidence="1" key="1">
    <citation type="journal article" date="2023" name="Nat. Commun.">
        <title>Diploid and tetraploid genomes of Acorus and the evolution of monocots.</title>
        <authorList>
            <person name="Ma L."/>
            <person name="Liu K.W."/>
            <person name="Li Z."/>
            <person name="Hsiao Y.Y."/>
            <person name="Qi Y."/>
            <person name="Fu T."/>
            <person name="Tang G.D."/>
            <person name="Zhang D."/>
            <person name="Sun W.H."/>
            <person name="Liu D.K."/>
            <person name="Li Y."/>
            <person name="Chen G.Z."/>
            <person name="Liu X.D."/>
            <person name="Liao X.Y."/>
            <person name="Jiang Y.T."/>
            <person name="Yu X."/>
            <person name="Hao Y."/>
            <person name="Huang J."/>
            <person name="Zhao X.W."/>
            <person name="Ke S."/>
            <person name="Chen Y.Y."/>
            <person name="Wu W.L."/>
            <person name="Hsu J.L."/>
            <person name="Lin Y.F."/>
            <person name="Huang M.D."/>
            <person name="Li C.Y."/>
            <person name="Huang L."/>
            <person name="Wang Z.W."/>
            <person name="Zhao X."/>
            <person name="Zhong W.Y."/>
            <person name="Peng D.H."/>
            <person name="Ahmad S."/>
            <person name="Lan S."/>
            <person name="Zhang J.S."/>
            <person name="Tsai W.C."/>
            <person name="Van de Peer Y."/>
            <person name="Liu Z.J."/>
        </authorList>
    </citation>
    <scope>NUCLEOTIDE SEQUENCE</scope>
    <source>
        <strain evidence="1">SCP</strain>
    </source>
</reference>
<dbReference type="AlphaFoldDB" id="A0AAV9BAS3"/>
<comment type="caution">
    <text evidence="1">The sequence shown here is derived from an EMBL/GenBank/DDBJ whole genome shotgun (WGS) entry which is preliminary data.</text>
</comment>
<proteinExistence type="predicted"/>
<evidence type="ECO:0000313" key="2">
    <source>
        <dbReference type="Proteomes" id="UP001179952"/>
    </source>
</evidence>
<gene>
    <name evidence="1" type="ORF">QJS04_geneDACA013174</name>
</gene>
<keyword evidence="2" id="KW-1185">Reference proteome</keyword>
<sequence length="162" mass="18578">MFQIFKKIKDMHVLMKLTYIDIELLCITFPERFEPTDCALCNADPETVEHLLLRCPLGSRLWCELSRATGMRLQFQKLSKLRDALQTPATLSHHLPAQFTRLLLPTGLWALWRTRNGVLFGGQRLYFKNLWDTALQLLKDRGKHLVGLSGVYHLGGVIGCEV</sequence>
<dbReference type="Proteomes" id="UP001179952">
    <property type="component" value="Unassembled WGS sequence"/>
</dbReference>
<accession>A0AAV9BAS3</accession>
<evidence type="ECO:0008006" key="3">
    <source>
        <dbReference type="Google" id="ProtNLM"/>
    </source>
</evidence>
<reference evidence="1" key="2">
    <citation type="submission" date="2023-06" db="EMBL/GenBank/DDBJ databases">
        <authorList>
            <person name="Ma L."/>
            <person name="Liu K.-W."/>
            <person name="Li Z."/>
            <person name="Hsiao Y.-Y."/>
            <person name="Qi Y."/>
            <person name="Fu T."/>
            <person name="Tang G."/>
            <person name="Zhang D."/>
            <person name="Sun W.-H."/>
            <person name="Liu D.-K."/>
            <person name="Li Y."/>
            <person name="Chen G.-Z."/>
            <person name="Liu X.-D."/>
            <person name="Liao X.-Y."/>
            <person name="Jiang Y.-T."/>
            <person name="Yu X."/>
            <person name="Hao Y."/>
            <person name="Huang J."/>
            <person name="Zhao X.-W."/>
            <person name="Ke S."/>
            <person name="Chen Y.-Y."/>
            <person name="Wu W.-L."/>
            <person name="Hsu J.-L."/>
            <person name="Lin Y.-F."/>
            <person name="Huang M.-D."/>
            <person name="Li C.-Y."/>
            <person name="Huang L."/>
            <person name="Wang Z.-W."/>
            <person name="Zhao X."/>
            <person name="Zhong W.-Y."/>
            <person name="Peng D.-H."/>
            <person name="Ahmad S."/>
            <person name="Lan S."/>
            <person name="Zhang J.-S."/>
            <person name="Tsai W.-C."/>
            <person name="Van De Peer Y."/>
            <person name="Liu Z.-J."/>
        </authorList>
    </citation>
    <scope>NUCLEOTIDE SEQUENCE</scope>
    <source>
        <strain evidence="1">SCP</strain>
        <tissue evidence="1">Leaves</tissue>
    </source>
</reference>